<dbReference type="AlphaFoldDB" id="A0A160IIP0"/>
<proteinExistence type="predicted"/>
<dbReference type="InterPro" id="IPR026952">
    <property type="entry name" value="WVELL"/>
</dbReference>
<keyword evidence="2" id="KW-1185">Reference proteome</keyword>
<evidence type="ECO:0000313" key="1">
    <source>
        <dbReference type="EMBL" id="ANC75774.1"/>
    </source>
</evidence>
<organism evidence="1 2">
    <name type="scientific">Fictibacillus phosphorivorans</name>
    <dbReference type="NCBI Taxonomy" id="1221500"/>
    <lineage>
        <taxon>Bacteria</taxon>
        <taxon>Bacillati</taxon>
        <taxon>Bacillota</taxon>
        <taxon>Bacilli</taxon>
        <taxon>Bacillales</taxon>
        <taxon>Fictibacillaceae</taxon>
        <taxon>Fictibacillus</taxon>
    </lineage>
</organism>
<dbReference type="EMBL" id="CP015378">
    <property type="protein sequence ID" value="ANC75774.1"/>
    <property type="molecule type" value="Genomic_DNA"/>
</dbReference>
<dbReference type="Proteomes" id="UP000076623">
    <property type="component" value="Chromosome"/>
</dbReference>
<accession>A0A160IIP0</accession>
<gene>
    <name evidence="1" type="ORF">ABE65_002555</name>
</gene>
<dbReference type="Pfam" id="PF14043">
    <property type="entry name" value="WVELL"/>
    <property type="match status" value="1"/>
</dbReference>
<sequence>MEERFDRLAELLQKKNPALTNQEAREWVEGLWEDFESTRAKAGWEYEGQEVTEKMVTQLITSYGHKLHEYFSNNPKFQRFVKKDGPIQ</sequence>
<protein>
    <submittedName>
        <fullName evidence="1">Uncharacterized protein</fullName>
    </submittedName>
</protein>
<dbReference type="KEGG" id="fpn:ABE65_002555"/>
<reference evidence="1 2" key="1">
    <citation type="submission" date="2016-04" db="EMBL/GenBank/DDBJ databases">
        <title>Complete genome sequence of Fictibacillus phosphorivorans G25-29, a strain toxic to nematodes.</title>
        <authorList>
            <person name="Zheng Z."/>
        </authorList>
    </citation>
    <scope>NUCLEOTIDE SEQUENCE [LARGE SCALE GENOMIC DNA]</scope>
    <source>
        <strain evidence="1 2">G25-29</strain>
    </source>
</reference>
<dbReference type="OrthoDB" id="2361637at2"/>
<name>A0A160IIP0_9BACL</name>
<evidence type="ECO:0000313" key="2">
    <source>
        <dbReference type="Proteomes" id="UP000076623"/>
    </source>
</evidence>
<dbReference type="RefSeq" id="WP_066391120.1">
    <property type="nucleotide sequence ID" value="NZ_CP015378.1"/>
</dbReference>
<dbReference type="STRING" id="1221500.ABE65_002555"/>